<keyword evidence="1" id="KW-0479">Metal-binding</keyword>
<evidence type="ECO:0000256" key="1">
    <source>
        <dbReference type="ARBA" id="ARBA00022723"/>
    </source>
</evidence>
<dbReference type="PRINTS" id="PR00377">
    <property type="entry name" value="IMPHPHTASES"/>
</dbReference>
<reference evidence="5" key="1">
    <citation type="journal article" date="2019" name="Int. J. Syst. Evol. Microbiol.">
        <title>The Global Catalogue of Microorganisms (GCM) 10K type strain sequencing project: providing services to taxonomists for standard genome sequencing and annotation.</title>
        <authorList>
            <consortium name="The Broad Institute Genomics Platform"/>
            <consortium name="The Broad Institute Genome Sequencing Center for Infectious Disease"/>
            <person name="Wu L."/>
            <person name="Ma J."/>
        </authorList>
    </citation>
    <scope>NUCLEOTIDE SEQUENCE [LARGE SCALE GENOMIC DNA]</scope>
    <source>
        <strain evidence="5">DT43</strain>
    </source>
</reference>
<dbReference type="PANTHER" id="PTHR20854">
    <property type="entry name" value="INOSITOL MONOPHOSPHATASE"/>
    <property type="match status" value="1"/>
</dbReference>
<accession>A0ABW0UFF8</accession>
<organism evidence="4 5">
    <name type="scientific">Streptococcus caledonicus</name>
    <dbReference type="NCBI Taxonomy" id="2614158"/>
    <lineage>
        <taxon>Bacteria</taxon>
        <taxon>Bacillati</taxon>
        <taxon>Bacillota</taxon>
        <taxon>Bacilli</taxon>
        <taxon>Lactobacillales</taxon>
        <taxon>Streptococcaceae</taxon>
        <taxon>Streptococcus</taxon>
    </lineage>
</organism>
<dbReference type="InterPro" id="IPR000760">
    <property type="entry name" value="Inositol_monophosphatase-like"/>
</dbReference>
<keyword evidence="3" id="KW-0460">Magnesium</keyword>
<dbReference type="Proteomes" id="UP001596110">
    <property type="component" value="Unassembled WGS sequence"/>
</dbReference>
<dbReference type="EMBL" id="JBHSOJ010000016">
    <property type="protein sequence ID" value="MFC5631376.1"/>
    <property type="molecule type" value="Genomic_DNA"/>
</dbReference>
<dbReference type="InterPro" id="IPR020583">
    <property type="entry name" value="Inositol_monoP_metal-BS"/>
</dbReference>
<evidence type="ECO:0000256" key="3">
    <source>
        <dbReference type="ARBA" id="ARBA00022842"/>
    </source>
</evidence>
<dbReference type="RefSeq" id="WP_156805140.1">
    <property type="nucleotide sequence ID" value="NZ_JBHSOJ010000016.1"/>
</dbReference>
<keyword evidence="5" id="KW-1185">Reference proteome</keyword>
<dbReference type="CDD" id="cd01637">
    <property type="entry name" value="IMPase_like"/>
    <property type="match status" value="1"/>
</dbReference>
<keyword evidence="2" id="KW-0378">Hydrolase</keyword>
<gene>
    <name evidence="4" type="ORF">ACFPQ3_07260</name>
</gene>
<sequence>MENKFAFAQDLIKKAGQLVIEQMKDVFDVTVKTTQDDVVTSIDIAIQNFLIQSIAEHYPEDHFLAEEENCQHGISVGNVWVIDPIDGTLNFVTQKSDFAIMISYFEKGSGQFGLIYDVMEDKLYSGGGVFSVTCNDEKLPVFDGRPLSHSLVACNTGMLLKNSYGVQELLKHSLGVRNYGCAALSIARVLNNQLWAYISNVYPWDYAAANVLGQALGYELMTLDGSDIDYTNRQMVIFLPSQYKNTIQELHFRS</sequence>
<dbReference type="Gene3D" id="3.30.540.10">
    <property type="entry name" value="Fructose-1,6-Bisphosphatase, subunit A, domain 1"/>
    <property type="match status" value="1"/>
</dbReference>
<evidence type="ECO:0000256" key="2">
    <source>
        <dbReference type="ARBA" id="ARBA00022801"/>
    </source>
</evidence>
<dbReference type="Gene3D" id="3.40.190.80">
    <property type="match status" value="1"/>
</dbReference>
<evidence type="ECO:0000313" key="5">
    <source>
        <dbReference type="Proteomes" id="UP001596110"/>
    </source>
</evidence>
<comment type="caution">
    <text evidence="4">The sequence shown here is derived from an EMBL/GenBank/DDBJ whole genome shotgun (WGS) entry which is preliminary data.</text>
</comment>
<evidence type="ECO:0000313" key="4">
    <source>
        <dbReference type="EMBL" id="MFC5631376.1"/>
    </source>
</evidence>
<protein>
    <submittedName>
        <fullName evidence="4">Inositol monophosphatase family protein</fullName>
    </submittedName>
</protein>
<proteinExistence type="predicted"/>
<dbReference type="PROSITE" id="PS00629">
    <property type="entry name" value="IMP_1"/>
    <property type="match status" value="1"/>
</dbReference>
<name>A0ABW0UFF8_9STRE</name>
<dbReference type="PANTHER" id="PTHR20854:SF4">
    <property type="entry name" value="INOSITOL-1-MONOPHOSPHATASE-RELATED"/>
    <property type="match status" value="1"/>
</dbReference>
<dbReference type="Pfam" id="PF00459">
    <property type="entry name" value="Inositol_P"/>
    <property type="match status" value="1"/>
</dbReference>
<dbReference type="SUPFAM" id="SSF56655">
    <property type="entry name" value="Carbohydrate phosphatase"/>
    <property type="match status" value="1"/>
</dbReference>